<comment type="caution">
    <text evidence="2">The sequence shown here is derived from an EMBL/GenBank/DDBJ whole genome shotgun (WGS) entry which is preliminary data.</text>
</comment>
<dbReference type="PATRIC" id="fig|1120926.3.peg.3129"/>
<dbReference type="EMBL" id="APPN01000073">
    <property type="protein sequence ID" value="ENV32711.1"/>
    <property type="molecule type" value="Genomic_DNA"/>
</dbReference>
<name>N8Y7V2_9GAMM</name>
<dbReference type="Proteomes" id="UP000013117">
    <property type="component" value="Unassembled WGS sequence"/>
</dbReference>
<feature type="domain" description="Knr4/Smi1-like" evidence="1">
    <location>
        <begin position="38"/>
        <end position="150"/>
    </location>
</feature>
<dbReference type="InterPro" id="IPR018958">
    <property type="entry name" value="Knr4/Smi1-like_dom"/>
</dbReference>
<proteinExistence type="predicted"/>
<evidence type="ECO:0000313" key="3">
    <source>
        <dbReference type="Proteomes" id="UP000013117"/>
    </source>
</evidence>
<dbReference type="RefSeq" id="WP_004866573.1">
    <property type="nucleotide sequence ID" value="NZ_ASYY01000084.1"/>
</dbReference>
<dbReference type="InterPro" id="IPR037883">
    <property type="entry name" value="Knr4/Smi1-like_sf"/>
</dbReference>
<dbReference type="Gene3D" id="3.40.1580.10">
    <property type="entry name" value="SMI1/KNR4-like"/>
    <property type="match status" value="1"/>
</dbReference>
<evidence type="ECO:0000313" key="2">
    <source>
        <dbReference type="EMBL" id="ENV32711.1"/>
    </source>
</evidence>
<dbReference type="HOGENOM" id="CLU_123903_0_0_6"/>
<dbReference type="GeneID" id="84210504"/>
<evidence type="ECO:0000259" key="1">
    <source>
        <dbReference type="SMART" id="SM00860"/>
    </source>
</evidence>
<dbReference type="SMART" id="SM00860">
    <property type="entry name" value="SMI1_KNR4"/>
    <property type="match status" value="1"/>
</dbReference>
<keyword evidence="3" id="KW-1185">Reference proteome</keyword>
<dbReference type="eggNOG" id="ENOG5031ZJ0">
    <property type="taxonomic scope" value="Bacteria"/>
</dbReference>
<dbReference type="OrthoDB" id="6628719at2"/>
<dbReference type="AlphaFoldDB" id="N8Y7V2"/>
<dbReference type="Pfam" id="PF09346">
    <property type="entry name" value="SMI1_KNR4"/>
    <property type="match status" value="1"/>
</dbReference>
<organism evidence="2 3">
    <name type="scientific">Acinetobacter gerneri DSM 14967 = CIP 107464 = MTCC 9824</name>
    <dbReference type="NCBI Taxonomy" id="1120926"/>
    <lineage>
        <taxon>Bacteria</taxon>
        <taxon>Pseudomonadati</taxon>
        <taxon>Pseudomonadota</taxon>
        <taxon>Gammaproteobacteria</taxon>
        <taxon>Moraxellales</taxon>
        <taxon>Moraxellaceae</taxon>
        <taxon>Acinetobacter</taxon>
    </lineage>
</organism>
<dbReference type="SUPFAM" id="SSF160631">
    <property type="entry name" value="SMI1/KNR4-like"/>
    <property type="match status" value="1"/>
</dbReference>
<accession>N8Y7V2</accession>
<dbReference type="STRING" id="202952.GCA_000747725_01049"/>
<gene>
    <name evidence="2" type="ORF">F960_03218</name>
</gene>
<protein>
    <recommendedName>
        <fullName evidence="1">Knr4/Smi1-like domain-containing protein</fullName>
    </recommendedName>
</protein>
<reference evidence="2 3" key="1">
    <citation type="submission" date="2013-02" db="EMBL/GenBank/DDBJ databases">
        <title>The Genome Sequence of Acinetobacter gerneri CIP 107464.</title>
        <authorList>
            <consortium name="The Broad Institute Genome Sequencing Platform"/>
            <consortium name="The Broad Institute Genome Sequencing Center for Infectious Disease"/>
            <person name="Cerqueira G."/>
            <person name="Feldgarden M."/>
            <person name="Courvalin P."/>
            <person name="Perichon B."/>
            <person name="Grillot-Courvalin C."/>
            <person name="Clermont D."/>
            <person name="Rocha E."/>
            <person name="Yoon E.-J."/>
            <person name="Nemec A."/>
            <person name="Walker B."/>
            <person name="Young S.K."/>
            <person name="Zeng Q."/>
            <person name="Gargeya S."/>
            <person name="Fitzgerald M."/>
            <person name="Haas B."/>
            <person name="Abouelleil A."/>
            <person name="Alvarado L."/>
            <person name="Arachchi H.M."/>
            <person name="Berlin A.M."/>
            <person name="Chapman S.B."/>
            <person name="Dewar J."/>
            <person name="Goldberg J."/>
            <person name="Griggs A."/>
            <person name="Gujja S."/>
            <person name="Hansen M."/>
            <person name="Howarth C."/>
            <person name="Imamovic A."/>
            <person name="Larimer J."/>
            <person name="McCowan C."/>
            <person name="Murphy C."/>
            <person name="Neiman D."/>
            <person name="Pearson M."/>
            <person name="Priest M."/>
            <person name="Roberts A."/>
            <person name="Saif S."/>
            <person name="Shea T."/>
            <person name="Sisk P."/>
            <person name="Sykes S."/>
            <person name="Wortman J."/>
            <person name="Nusbaum C."/>
            <person name="Birren B."/>
        </authorList>
    </citation>
    <scope>NUCLEOTIDE SEQUENCE [LARGE SCALE GENOMIC DNA]</scope>
    <source>
        <strain evidence="2 3">CIP 107464</strain>
    </source>
</reference>
<sequence length="183" mass="20981">MLLSFEEIEIFSKQKFGKNSDLSELELTDLILIQQKRDVTEDLKKVEVNLNITIPPELKKFILKYNVDEFSLGNIAFGSGNYLNQISELNSENDFNQWWGCGDRPKNLLLFAYNDPYSVVIDCTNGEIEVFTSEDSRTKVASNFNLFFRGIGTVVFTLQKLSDIESEVGALNHEFWGNIQRYG</sequence>